<evidence type="ECO:0000256" key="1">
    <source>
        <dbReference type="ARBA" id="ARBA00004141"/>
    </source>
</evidence>
<dbReference type="GO" id="GO:0005794">
    <property type="term" value="C:Golgi apparatus"/>
    <property type="evidence" value="ECO:0007669"/>
    <property type="project" value="TreeGrafter"/>
</dbReference>
<dbReference type="GeneID" id="111592573"/>
<dbReference type="AlphaFoldDB" id="A0A6J1L2L9"/>
<comment type="similarity">
    <text evidence="2">Belongs to the SYG1 (TC 2.A.94) family.</text>
</comment>
<proteinExistence type="inferred from homology"/>
<feature type="transmembrane region" description="Helical" evidence="6">
    <location>
        <begin position="530"/>
        <end position="553"/>
    </location>
</feature>
<comment type="subcellular location">
    <subcellularLocation>
        <location evidence="1">Membrane</location>
        <topology evidence="1">Multi-pass membrane protein</topology>
    </subcellularLocation>
</comment>
<evidence type="ECO:0000256" key="3">
    <source>
        <dbReference type="ARBA" id="ARBA00022692"/>
    </source>
</evidence>
<dbReference type="InterPro" id="IPR004331">
    <property type="entry name" value="SPX_dom"/>
</dbReference>
<dbReference type="Pfam" id="PF03124">
    <property type="entry name" value="EXS"/>
    <property type="match status" value="1"/>
</dbReference>
<feature type="transmembrane region" description="Helical" evidence="6">
    <location>
        <begin position="252"/>
        <end position="273"/>
    </location>
</feature>
<dbReference type="PROSITE" id="PS51382">
    <property type="entry name" value="SPX"/>
    <property type="match status" value="1"/>
</dbReference>
<reference evidence="10" key="1">
    <citation type="submission" date="2025-08" db="UniProtKB">
        <authorList>
            <consortium name="RefSeq"/>
        </authorList>
    </citation>
    <scope>IDENTIFICATION</scope>
    <source>
        <strain evidence="10">15085-1641.00</strain>
        <tissue evidence="10">Whole body</tissue>
    </source>
</reference>
<dbReference type="OMA" id="LMVPEWR"/>
<gene>
    <name evidence="10" type="primary">LOC111592573</name>
</gene>
<evidence type="ECO:0000256" key="5">
    <source>
        <dbReference type="ARBA" id="ARBA00023136"/>
    </source>
</evidence>
<dbReference type="Pfam" id="PF03105">
    <property type="entry name" value="SPX"/>
    <property type="match status" value="1"/>
</dbReference>
<evidence type="ECO:0000259" key="8">
    <source>
        <dbReference type="PROSITE" id="PS51382"/>
    </source>
</evidence>
<feature type="transmembrane region" description="Helical" evidence="6">
    <location>
        <begin position="293"/>
        <end position="316"/>
    </location>
</feature>
<evidence type="ECO:0000256" key="2">
    <source>
        <dbReference type="ARBA" id="ARBA00009665"/>
    </source>
</evidence>
<dbReference type="KEGG" id="dhe:111592573"/>
<evidence type="ECO:0000313" key="10">
    <source>
        <dbReference type="RefSeq" id="XP_023160652.2"/>
    </source>
</evidence>
<protein>
    <submittedName>
        <fullName evidence="10">Xenotropic and polytropic retrovirus receptor 1-like</fullName>
    </submittedName>
</protein>
<evidence type="ECO:0000256" key="4">
    <source>
        <dbReference type="ARBA" id="ARBA00022989"/>
    </source>
</evidence>
<evidence type="ECO:0000313" key="9">
    <source>
        <dbReference type="Proteomes" id="UP000504633"/>
    </source>
</evidence>
<keyword evidence="5 6" id="KW-0472">Membrane</keyword>
<sequence length="628" mass="74266">MKFGKTFESHLTLEWRQQYMDYGELDAMIRTAVDNAPDKHIRRSNRYIREHDLNVDPITEEYYQNFERNFFAVCHQELSRVEDFFAQKLAEARRKLDQIKIQLTSTPRSYNTRHLGFVCSEFYLSLIMLQNFQSLNYTAFRKICKKYDKHIKSQRGAHWFREYISDAPFSKQEELLTMINEVENLYMTHLTNGDRAKAMAKLRVPPLRQASPPVRVFMAGMLLGLFIVSAIVVILSLIYVRSNLALFATFGYMYRGIFTWVLCCFYLAINVYVWQKVGVNHVLIFELDVRKRVLPATFLEVASGFGYLCTLSMLMFLHHNEFGVSHPYNFPLICMVLPLVLLIIPIPILHLKARMWILRCFGRIFAAPFFFVQFADFWIADQLNSLALCIVDNYYLARFYVRYYADHVKALDFEPDFMVPILRCLPPWFRLAQCLKRYWNSSNRPYSYFLNAGKYFSTIVVVIFSTIAMNSNDKYDTIFANPWIWPYLASALISAIYCSAWDLIVDFGLFKVWKGENIFLRQNLVYRKGFYYFAIISNVLIRFIFIPEIYLIYYNILLPYNCKTLESFLEVTRRFIWNFLRLENEHLFNVGYFRATRDIYLNPIGLRADTEEEGSHDKGVQTSKRSSF</sequence>
<feature type="domain" description="EXS" evidence="7">
    <location>
        <begin position="410"/>
        <end position="614"/>
    </location>
</feature>
<dbReference type="PANTHER" id="PTHR10783">
    <property type="entry name" value="XENOTROPIC AND POLYTROPIC RETROVIRUS RECEPTOR 1-RELATED"/>
    <property type="match status" value="1"/>
</dbReference>
<dbReference type="GO" id="GO:0005886">
    <property type="term" value="C:plasma membrane"/>
    <property type="evidence" value="ECO:0007669"/>
    <property type="project" value="TreeGrafter"/>
</dbReference>
<evidence type="ECO:0000259" key="7">
    <source>
        <dbReference type="PROSITE" id="PS51380"/>
    </source>
</evidence>
<feature type="transmembrane region" description="Helical" evidence="6">
    <location>
        <begin position="446"/>
        <end position="467"/>
    </location>
</feature>
<dbReference type="RefSeq" id="XP_023160652.2">
    <property type="nucleotide sequence ID" value="XM_023304884.2"/>
</dbReference>
<accession>A0A6J1L2L9</accession>
<keyword evidence="9" id="KW-1185">Reference proteome</keyword>
<organism evidence="9 10">
    <name type="scientific">Drosophila hydei</name>
    <name type="common">Fruit fly</name>
    <dbReference type="NCBI Taxonomy" id="7224"/>
    <lineage>
        <taxon>Eukaryota</taxon>
        <taxon>Metazoa</taxon>
        <taxon>Ecdysozoa</taxon>
        <taxon>Arthropoda</taxon>
        <taxon>Hexapoda</taxon>
        <taxon>Insecta</taxon>
        <taxon>Pterygota</taxon>
        <taxon>Neoptera</taxon>
        <taxon>Endopterygota</taxon>
        <taxon>Diptera</taxon>
        <taxon>Brachycera</taxon>
        <taxon>Muscomorpha</taxon>
        <taxon>Ephydroidea</taxon>
        <taxon>Drosophilidae</taxon>
        <taxon>Drosophila</taxon>
    </lineage>
</organism>
<dbReference type="OrthoDB" id="9970435at2759"/>
<evidence type="ECO:0000256" key="6">
    <source>
        <dbReference type="SAM" id="Phobius"/>
    </source>
</evidence>
<dbReference type="GO" id="GO:0000822">
    <property type="term" value="F:inositol hexakisphosphate binding"/>
    <property type="evidence" value="ECO:0007669"/>
    <property type="project" value="TreeGrafter"/>
</dbReference>
<feature type="transmembrane region" description="Helical" evidence="6">
    <location>
        <begin position="487"/>
        <end position="509"/>
    </location>
</feature>
<dbReference type="InterPro" id="IPR004342">
    <property type="entry name" value="EXS_C"/>
</dbReference>
<dbReference type="GO" id="GO:0006817">
    <property type="term" value="P:phosphate ion transport"/>
    <property type="evidence" value="ECO:0007669"/>
    <property type="project" value="TreeGrafter"/>
</dbReference>
<feature type="domain" description="SPX" evidence="8">
    <location>
        <begin position="1"/>
        <end position="161"/>
    </location>
</feature>
<name>A0A6J1L2L9_DROHY</name>
<dbReference type="GO" id="GO:0016036">
    <property type="term" value="P:cellular response to phosphate starvation"/>
    <property type="evidence" value="ECO:0007669"/>
    <property type="project" value="TreeGrafter"/>
</dbReference>
<keyword evidence="4 6" id="KW-1133">Transmembrane helix</keyword>
<feature type="transmembrane region" description="Helical" evidence="6">
    <location>
        <begin position="328"/>
        <end position="348"/>
    </location>
</feature>
<keyword evidence="3 6" id="KW-0812">Transmembrane</keyword>
<dbReference type="PANTHER" id="PTHR10783:SF127">
    <property type="entry name" value="LD30826P-RELATED"/>
    <property type="match status" value="1"/>
</dbReference>
<dbReference type="Proteomes" id="UP000504633">
    <property type="component" value="Unplaced"/>
</dbReference>
<dbReference type="PROSITE" id="PS51380">
    <property type="entry name" value="EXS"/>
    <property type="match status" value="1"/>
</dbReference>
<feature type="transmembrane region" description="Helical" evidence="6">
    <location>
        <begin position="216"/>
        <end position="240"/>
    </location>
</feature>